<dbReference type="SUPFAM" id="SSF53474">
    <property type="entry name" value="alpha/beta-Hydrolases"/>
    <property type="match status" value="1"/>
</dbReference>
<dbReference type="InterPro" id="IPR001563">
    <property type="entry name" value="Peptidase_S10"/>
</dbReference>
<organism evidence="6 7">
    <name type="scientific">Triticum urartu</name>
    <name type="common">Red wild einkorn</name>
    <name type="synonym">Crithodium urartu</name>
    <dbReference type="NCBI Taxonomy" id="4572"/>
    <lineage>
        <taxon>Eukaryota</taxon>
        <taxon>Viridiplantae</taxon>
        <taxon>Streptophyta</taxon>
        <taxon>Embryophyta</taxon>
        <taxon>Tracheophyta</taxon>
        <taxon>Spermatophyta</taxon>
        <taxon>Magnoliopsida</taxon>
        <taxon>Liliopsida</taxon>
        <taxon>Poales</taxon>
        <taxon>Poaceae</taxon>
        <taxon>BOP clade</taxon>
        <taxon>Pooideae</taxon>
        <taxon>Triticodae</taxon>
        <taxon>Triticeae</taxon>
        <taxon>Triticinae</taxon>
        <taxon>Triticum</taxon>
    </lineage>
</organism>
<dbReference type="AlphaFoldDB" id="A0A8R7R1C9"/>
<keyword evidence="5" id="KW-0325">Glycoprotein</keyword>
<protein>
    <submittedName>
        <fullName evidence="6">Uncharacterized protein</fullName>
    </submittedName>
</protein>
<keyword evidence="2" id="KW-0732">Signal</keyword>
<dbReference type="GO" id="GO:0006508">
    <property type="term" value="P:proteolysis"/>
    <property type="evidence" value="ECO:0007669"/>
    <property type="project" value="InterPro"/>
</dbReference>
<evidence type="ECO:0000313" key="7">
    <source>
        <dbReference type="Proteomes" id="UP000015106"/>
    </source>
</evidence>
<evidence type="ECO:0000256" key="2">
    <source>
        <dbReference type="ARBA" id="ARBA00022729"/>
    </source>
</evidence>
<keyword evidence="4" id="KW-1015">Disulfide bond</keyword>
<reference evidence="6" key="3">
    <citation type="submission" date="2022-06" db="UniProtKB">
        <authorList>
            <consortium name="EnsemblPlants"/>
        </authorList>
    </citation>
    <scope>IDENTIFICATION</scope>
</reference>
<evidence type="ECO:0000256" key="4">
    <source>
        <dbReference type="ARBA" id="ARBA00023157"/>
    </source>
</evidence>
<dbReference type="PROSITE" id="PS00560">
    <property type="entry name" value="CARBOXYPEPT_SER_HIS"/>
    <property type="match status" value="1"/>
</dbReference>
<dbReference type="EnsemblPlants" id="TuG1812G0700001576.01.T01">
    <property type="protein sequence ID" value="TuG1812G0700001576.01.T01"/>
    <property type="gene ID" value="TuG1812G0700001576.01"/>
</dbReference>
<dbReference type="Pfam" id="PF00450">
    <property type="entry name" value="Peptidase_S10"/>
    <property type="match status" value="1"/>
</dbReference>
<dbReference type="InterPro" id="IPR033124">
    <property type="entry name" value="Ser_caboxypep_his_AS"/>
</dbReference>
<evidence type="ECO:0000313" key="6">
    <source>
        <dbReference type="EnsemblPlants" id="TuG1812G0700001576.01.T01"/>
    </source>
</evidence>
<reference evidence="6" key="2">
    <citation type="submission" date="2018-03" db="EMBL/GenBank/DDBJ databases">
        <title>The Triticum urartu genome reveals the dynamic nature of wheat genome evolution.</title>
        <authorList>
            <person name="Ling H."/>
            <person name="Ma B."/>
            <person name="Shi X."/>
            <person name="Liu H."/>
            <person name="Dong L."/>
            <person name="Sun H."/>
            <person name="Cao Y."/>
            <person name="Gao Q."/>
            <person name="Zheng S."/>
            <person name="Li Y."/>
            <person name="Yu Y."/>
            <person name="Du H."/>
            <person name="Qi M."/>
            <person name="Li Y."/>
            <person name="Yu H."/>
            <person name="Cui Y."/>
            <person name="Wang N."/>
            <person name="Chen C."/>
            <person name="Wu H."/>
            <person name="Zhao Y."/>
            <person name="Zhang J."/>
            <person name="Li Y."/>
            <person name="Zhou W."/>
            <person name="Zhang B."/>
            <person name="Hu W."/>
            <person name="Eijk M."/>
            <person name="Tang J."/>
            <person name="Witsenboer H."/>
            <person name="Zhao S."/>
            <person name="Li Z."/>
            <person name="Zhang A."/>
            <person name="Wang D."/>
            <person name="Liang C."/>
        </authorList>
    </citation>
    <scope>NUCLEOTIDE SEQUENCE [LARGE SCALE GENOMIC DNA]</scope>
    <source>
        <strain evidence="6">cv. G1812</strain>
    </source>
</reference>
<keyword evidence="7" id="KW-1185">Reference proteome</keyword>
<keyword evidence="3" id="KW-0865">Zymogen</keyword>
<evidence type="ECO:0000256" key="1">
    <source>
        <dbReference type="ARBA" id="ARBA00009431"/>
    </source>
</evidence>
<dbReference type="Proteomes" id="UP000015106">
    <property type="component" value="Chromosome 7"/>
</dbReference>
<evidence type="ECO:0000256" key="3">
    <source>
        <dbReference type="ARBA" id="ARBA00023145"/>
    </source>
</evidence>
<dbReference type="GO" id="GO:0004185">
    <property type="term" value="F:serine-type carboxypeptidase activity"/>
    <property type="evidence" value="ECO:0007669"/>
    <property type="project" value="InterPro"/>
</dbReference>
<evidence type="ECO:0000256" key="5">
    <source>
        <dbReference type="ARBA" id="ARBA00023180"/>
    </source>
</evidence>
<dbReference type="InterPro" id="IPR029058">
    <property type="entry name" value="AB_hydrolase_fold"/>
</dbReference>
<dbReference type="Gramene" id="TuG1812G0700001576.01.T01">
    <property type="protein sequence ID" value="TuG1812G0700001576.01.T01"/>
    <property type="gene ID" value="TuG1812G0700001576.01"/>
</dbReference>
<comment type="similarity">
    <text evidence="1">Belongs to the peptidase S10 family.</text>
</comment>
<dbReference type="FunFam" id="3.40.50.11320:FF:000002">
    <property type="entry name" value="Carboxypeptidase"/>
    <property type="match status" value="1"/>
</dbReference>
<sequence>MFNGDTDAVIPVTSTRYSIDALKLPTVTSWHAWYDHDGEVGGWSQGYKGLNFVTVRGAGHEVPLHRPSQALMLIKSFSARSPMPMLSDLRSDI</sequence>
<name>A0A8R7R1C9_TRIUA</name>
<proteinExistence type="inferred from homology"/>
<reference evidence="7" key="1">
    <citation type="journal article" date="2013" name="Nature">
        <title>Draft genome of the wheat A-genome progenitor Triticum urartu.</title>
        <authorList>
            <person name="Ling H.Q."/>
            <person name="Zhao S."/>
            <person name="Liu D."/>
            <person name="Wang J."/>
            <person name="Sun H."/>
            <person name="Zhang C."/>
            <person name="Fan H."/>
            <person name="Li D."/>
            <person name="Dong L."/>
            <person name="Tao Y."/>
            <person name="Gao C."/>
            <person name="Wu H."/>
            <person name="Li Y."/>
            <person name="Cui Y."/>
            <person name="Guo X."/>
            <person name="Zheng S."/>
            <person name="Wang B."/>
            <person name="Yu K."/>
            <person name="Liang Q."/>
            <person name="Yang W."/>
            <person name="Lou X."/>
            <person name="Chen J."/>
            <person name="Feng M."/>
            <person name="Jian J."/>
            <person name="Zhang X."/>
            <person name="Luo G."/>
            <person name="Jiang Y."/>
            <person name="Liu J."/>
            <person name="Wang Z."/>
            <person name="Sha Y."/>
            <person name="Zhang B."/>
            <person name="Wu H."/>
            <person name="Tang D."/>
            <person name="Shen Q."/>
            <person name="Xue P."/>
            <person name="Zou S."/>
            <person name="Wang X."/>
            <person name="Liu X."/>
            <person name="Wang F."/>
            <person name="Yang Y."/>
            <person name="An X."/>
            <person name="Dong Z."/>
            <person name="Zhang K."/>
            <person name="Zhang X."/>
            <person name="Luo M.C."/>
            <person name="Dvorak J."/>
            <person name="Tong Y."/>
            <person name="Wang J."/>
            <person name="Yang H."/>
            <person name="Li Z."/>
            <person name="Wang D."/>
            <person name="Zhang A."/>
            <person name="Wang J."/>
        </authorList>
    </citation>
    <scope>NUCLEOTIDE SEQUENCE</scope>
    <source>
        <strain evidence="7">cv. G1812</strain>
    </source>
</reference>
<accession>A0A8R7R1C9</accession>
<dbReference type="Gene3D" id="3.40.50.11320">
    <property type="match status" value="1"/>
</dbReference>